<dbReference type="AlphaFoldDB" id="A0A437R9T1"/>
<dbReference type="GO" id="GO:0016740">
    <property type="term" value="F:transferase activity"/>
    <property type="evidence" value="ECO:0007669"/>
    <property type="project" value="UniProtKB-KW"/>
</dbReference>
<protein>
    <submittedName>
        <fullName evidence="1">Serine acetyltransferase</fullName>
    </submittedName>
</protein>
<organism evidence="1 2">
    <name type="scientific">Rubrivivax rivuli</name>
    <dbReference type="NCBI Taxonomy" id="1862385"/>
    <lineage>
        <taxon>Bacteria</taxon>
        <taxon>Pseudomonadati</taxon>
        <taxon>Pseudomonadota</taxon>
        <taxon>Betaproteobacteria</taxon>
        <taxon>Burkholderiales</taxon>
        <taxon>Sphaerotilaceae</taxon>
        <taxon>Rubrivivax</taxon>
    </lineage>
</organism>
<keyword evidence="1" id="KW-0808">Transferase</keyword>
<dbReference type="OrthoDB" id="5323702at2"/>
<name>A0A437R9T1_9BURK</name>
<evidence type="ECO:0000313" key="1">
    <source>
        <dbReference type="EMBL" id="RVU43447.1"/>
    </source>
</evidence>
<gene>
    <name evidence="1" type="ORF">EOE66_21155</name>
</gene>
<accession>A0A437R9T1</accession>
<dbReference type="InterPro" id="IPR011004">
    <property type="entry name" value="Trimer_LpxA-like_sf"/>
</dbReference>
<dbReference type="EMBL" id="SACR01000007">
    <property type="protein sequence ID" value="RVU43447.1"/>
    <property type="molecule type" value="Genomic_DNA"/>
</dbReference>
<proteinExistence type="predicted"/>
<dbReference type="SUPFAM" id="SSF51161">
    <property type="entry name" value="Trimeric LpxA-like enzymes"/>
    <property type="match status" value="1"/>
</dbReference>
<dbReference type="Gene3D" id="2.160.10.10">
    <property type="entry name" value="Hexapeptide repeat proteins"/>
    <property type="match status" value="1"/>
</dbReference>
<reference evidence="1 2" key="1">
    <citation type="submission" date="2019-01" db="EMBL/GenBank/DDBJ databases">
        <authorList>
            <person name="Chen W.-M."/>
        </authorList>
    </citation>
    <scope>NUCLEOTIDE SEQUENCE [LARGE SCALE GENOMIC DNA]</scope>
    <source>
        <strain evidence="1 2">KYPY4</strain>
    </source>
</reference>
<comment type="caution">
    <text evidence="1">The sequence shown here is derived from an EMBL/GenBank/DDBJ whole genome shotgun (WGS) entry which is preliminary data.</text>
</comment>
<dbReference type="RefSeq" id="WP_128230730.1">
    <property type="nucleotide sequence ID" value="NZ_SACR01000007.1"/>
</dbReference>
<sequence length="221" mass="24000">MSARVDSSLGADGLAALAARQLDAFFPDGQAVHPADVAVAVPGALARLEHCFSHIGNKYFFNGSQAVFDHLHGDQYAMWLYLLANELHRRAGPAPLCKKLFLLNKALHGCDIFYEVSLPSVFLLVHPLGTVLGRGQYADFLIAYQRVGVGSNHDVYPTLGRHLTLHPGSAVLGRSTVGDHCSIATESLLLDSDLPANSVYIGNPRDALIKPRKHNPSIWRT</sequence>
<evidence type="ECO:0000313" key="2">
    <source>
        <dbReference type="Proteomes" id="UP000285575"/>
    </source>
</evidence>
<dbReference type="Proteomes" id="UP000285575">
    <property type="component" value="Unassembled WGS sequence"/>
</dbReference>
<keyword evidence="2" id="KW-1185">Reference proteome</keyword>